<feature type="domain" description="NFACT RNA-binding" evidence="8">
    <location>
        <begin position="563"/>
        <end position="660"/>
    </location>
</feature>
<dbReference type="GeneID" id="28935542"/>
<dbReference type="InterPro" id="IPR008532">
    <property type="entry name" value="NFACT_RNA-bd"/>
</dbReference>
<keyword evidence="4 6" id="KW-0175">Coiled coil</keyword>
<feature type="compositionally biased region" description="Low complexity" evidence="7">
    <location>
        <begin position="958"/>
        <end position="975"/>
    </location>
</feature>
<evidence type="ECO:0000256" key="4">
    <source>
        <dbReference type="ARBA" id="ARBA00023054"/>
    </source>
</evidence>
<comment type="caution">
    <text evidence="10">The sequence shown here is derived from an EMBL/GenBank/DDBJ whole genome shotgun (WGS) entry which is preliminary data.</text>
</comment>
<evidence type="ECO:0000259" key="9">
    <source>
        <dbReference type="Pfam" id="PF11923"/>
    </source>
</evidence>
<dbReference type="VEuPathDB" id="FungiDB:T552_00737"/>
<dbReference type="GO" id="GO:1990116">
    <property type="term" value="P:ribosome-associated ubiquitin-dependent protein catabolic process"/>
    <property type="evidence" value="ECO:0007669"/>
    <property type="project" value="TreeGrafter"/>
</dbReference>
<dbReference type="GO" id="GO:0005737">
    <property type="term" value="C:cytoplasm"/>
    <property type="evidence" value="ECO:0007669"/>
    <property type="project" value="UniProtKB-SubCell"/>
</dbReference>
<dbReference type="GO" id="GO:1990112">
    <property type="term" value="C:RQC complex"/>
    <property type="evidence" value="ECO:0007669"/>
    <property type="project" value="TreeGrafter"/>
</dbReference>
<feature type="region of interest" description="Disordered" evidence="7">
    <location>
        <begin position="941"/>
        <end position="991"/>
    </location>
</feature>
<comment type="similarity">
    <text evidence="2">Belongs to the NEMF family.</text>
</comment>
<feature type="coiled-coil region" evidence="6">
    <location>
        <begin position="365"/>
        <end position="395"/>
    </location>
</feature>
<evidence type="ECO:0000256" key="1">
    <source>
        <dbReference type="ARBA" id="ARBA00004496"/>
    </source>
</evidence>
<dbReference type="GO" id="GO:0072344">
    <property type="term" value="P:rescue of stalled ribosome"/>
    <property type="evidence" value="ECO:0007669"/>
    <property type="project" value="TreeGrafter"/>
</dbReference>
<dbReference type="GO" id="GO:0043023">
    <property type="term" value="F:ribosomal large subunit binding"/>
    <property type="evidence" value="ECO:0007669"/>
    <property type="project" value="TreeGrafter"/>
</dbReference>
<feature type="compositionally biased region" description="Basic and acidic residues" evidence="7">
    <location>
        <begin position="976"/>
        <end position="991"/>
    </location>
</feature>
<gene>
    <name evidence="10" type="ORF">T552_00737</name>
</gene>
<feature type="domain" description="NFACT protein C-terminal" evidence="9">
    <location>
        <begin position="996"/>
        <end position="1098"/>
    </location>
</feature>
<name>A0A0W4ZPG4_PNEC8</name>
<feature type="compositionally biased region" description="Polar residues" evidence="7">
    <location>
        <begin position="876"/>
        <end position="890"/>
    </location>
</feature>
<feature type="region of interest" description="Disordered" evidence="7">
    <location>
        <begin position="856"/>
        <end position="890"/>
    </location>
</feature>
<evidence type="ECO:0000256" key="3">
    <source>
        <dbReference type="ARBA" id="ARBA00022490"/>
    </source>
</evidence>
<proteinExistence type="inferred from homology"/>
<evidence type="ECO:0000256" key="5">
    <source>
        <dbReference type="ARBA" id="ARBA00070414"/>
    </source>
</evidence>
<dbReference type="InterPro" id="IPR021846">
    <property type="entry name" value="NFACT-C"/>
</dbReference>
<dbReference type="Pfam" id="PF11923">
    <property type="entry name" value="NFACT-C"/>
    <property type="match status" value="1"/>
</dbReference>
<evidence type="ECO:0000256" key="2">
    <source>
        <dbReference type="ARBA" id="ARBA00008318"/>
    </source>
</evidence>
<dbReference type="Pfam" id="PF05833">
    <property type="entry name" value="NFACT_N"/>
    <property type="match status" value="1"/>
</dbReference>
<protein>
    <recommendedName>
        <fullName evidence="5">Ribosome quality control complex subunit 2</fullName>
    </recommendedName>
</protein>
<evidence type="ECO:0000313" key="11">
    <source>
        <dbReference type="Proteomes" id="UP000054454"/>
    </source>
</evidence>
<sequence length="1116" mass="129409">MKQRLNILDLKSVVSELQELLEFRVQNIYDVSERTFQFKFSLSGRKEYLLVECGSRIHLTRYARETATLPSQFCAKLRKHLKNRRLMSLKHICNDRIVYLGFGRSNEATELFKAQYYLIFEFYASGNIILADENMKILFLYRMVIFGDKRKQFSVGEIYPLSFNISQDETEMTKDNLLSLIETLKNKYITLSDDVSSKNISSLSVCKKALKKGKTLKDFPLKKLISWELSSYGNSLIEHIIRDANIDPDMKIDDFYSNLESINMDDLLSSFKRADDIIRKCKEGPIVGYIVKKKEPIKVRSENFSNIQAESTSNYIEIYVDFNPFIPKHFSDNSDYSIVAYDNYNSCIDMFFSSLESQKFDMKLKHQEDLAYKRLQATKDELQKKIDDLKKIQNISIQKAIAIEENLEIVDETIKAVNDCLLQSMDWNDIAKLIENEKEYGNPAAKIISLPLKLKLNTITIKLSSVCSDNIFEQRQDSNSFHIQKDRIKTLDIDIKLSMNAWANARDYYDKKKIASIKEKKTIAASSKALKNAERKIKFDLKKSTGQEKKKIVPMRTLRWFEKFLWFISSDGYLILGGRDSLQDKILIKDHFLKNDIFVHADLEDASVVIIKNMHDSLFVPPNTLSQAGAFSISKSNAWTSKIITSAWWVRYDQVIKHEDVDERSLVELFTIQGKKNFLPPSQLILGYGILWVVDEDSKMRRLKNKLSEDNQNDLLTDTLLDQEVAFVTEKIIDLSLNHEEEKVDITDTMDMSFIDNCEESNNQKNPLIHLKDTLIENPLEKIENESKYNLEEYHEPPSLESNKIISDICTVYQKIEKKRISLKERREIKNMQMKTRETKDNPEKTKENLEKAKENLEKTKNSNSESLNIKVDSEIPNSKPLNTNKTKVNGNLLSTNVRGKKGKIKKMMLKYADQDENDRILRMKLLGSNINSEKKDLKENKKSMTNKKHKANKDIKNTGNNNHNNNNKEIFQNNSEKKNNHLLKKEDKVSDNKEKNYEINLDAFVPFPLSDDVLLEAIPICAPYSSMAKYKYKIKLQPGSTKKGKAIRSIISYWNTFPVDSLCENNEKAFPREKELIQSLKDSELLSPVYISTLKTMMGKSKNNTFSKTNRRKHS</sequence>
<evidence type="ECO:0000259" key="8">
    <source>
        <dbReference type="Pfam" id="PF05670"/>
    </source>
</evidence>
<reference evidence="11" key="1">
    <citation type="journal article" date="2016" name="Nat. Commun.">
        <title>Genome analysis of three Pneumocystis species reveals adaptation mechanisms to life exclusively in mammalian hosts.</title>
        <authorList>
            <person name="Ma L."/>
            <person name="Chen Z."/>
            <person name="Huang D.W."/>
            <person name="Kutty G."/>
            <person name="Ishihara M."/>
            <person name="Wang H."/>
            <person name="Abouelleil A."/>
            <person name="Bishop L."/>
            <person name="Davey E."/>
            <person name="Deng R."/>
            <person name="Deng X."/>
            <person name="Fan L."/>
            <person name="Fantoni G."/>
            <person name="Fitzgerald M."/>
            <person name="Gogineni E."/>
            <person name="Goldberg J.M."/>
            <person name="Handley G."/>
            <person name="Hu X."/>
            <person name="Huber C."/>
            <person name="Jiao X."/>
            <person name="Jones K."/>
            <person name="Levin J.Z."/>
            <person name="Liu Y."/>
            <person name="Macdonald P."/>
            <person name="Melnikov A."/>
            <person name="Raley C."/>
            <person name="Sassi M."/>
            <person name="Sherman B.T."/>
            <person name="Song X."/>
            <person name="Sykes S."/>
            <person name="Tran B."/>
            <person name="Walsh L."/>
            <person name="Xia Y."/>
            <person name="Yang J."/>
            <person name="Young S."/>
            <person name="Zeng Q."/>
            <person name="Zheng X."/>
            <person name="Stephens R."/>
            <person name="Nusbaum C."/>
            <person name="Birren B.W."/>
            <person name="Azadi P."/>
            <person name="Lempicki R.A."/>
            <person name="Cuomo C.A."/>
            <person name="Kovacs J.A."/>
        </authorList>
    </citation>
    <scope>NUCLEOTIDE SEQUENCE [LARGE SCALE GENOMIC DNA]</scope>
    <source>
        <strain evidence="11">B80</strain>
    </source>
</reference>
<dbReference type="Gene3D" id="2.30.310.10">
    <property type="entry name" value="ibrinogen binding protein from staphylococcus aureus domain"/>
    <property type="match status" value="1"/>
</dbReference>
<dbReference type="InterPro" id="IPR051608">
    <property type="entry name" value="RQC_Subunit_NEMF"/>
</dbReference>
<dbReference type="RefSeq" id="XP_018227052.1">
    <property type="nucleotide sequence ID" value="XM_018369340.1"/>
</dbReference>
<dbReference type="GO" id="GO:0000049">
    <property type="term" value="F:tRNA binding"/>
    <property type="evidence" value="ECO:0007669"/>
    <property type="project" value="TreeGrafter"/>
</dbReference>
<dbReference type="Pfam" id="PF05670">
    <property type="entry name" value="NFACT-R_1"/>
    <property type="match status" value="1"/>
</dbReference>
<dbReference type="PANTHER" id="PTHR15239:SF6">
    <property type="entry name" value="RIBOSOME QUALITY CONTROL COMPLEX SUBUNIT NEMF"/>
    <property type="match status" value="1"/>
</dbReference>
<keyword evidence="11" id="KW-1185">Reference proteome</keyword>
<keyword evidence="3" id="KW-0963">Cytoplasm</keyword>
<accession>A0A0W4ZPG4</accession>
<evidence type="ECO:0000256" key="6">
    <source>
        <dbReference type="SAM" id="Coils"/>
    </source>
</evidence>
<dbReference type="EMBL" id="LFVZ01000003">
    <property type="protein sequence ID" value="KTW30261.1"/>
    <property type="molecule type" value="Genomic_DNA"/>
</dbReference>
<dbReference type="OrthoDB" id="207084at2759"/>
<dbReference type="Proteomes" id="UP000054454">
    <property type="component" value="Unassembled WGS sequence"/>
</dbReference>
<dbReference type="AlphaFoldDB" id="A0A0W4ZPG4"/>
<dbReference type="FunFam" id="2.30.310.10:FF:000003">
    <property type="entry name" value="Zinc knuckle domain containing protein"/>
    <property type="match status" value="1"/>
</dbReference>
<evidence type="ECO:0000256" key="7">
    <source>
        <dbReference type="SAM" id="MobiDB-lite"/>
    </source>
</evidence>
<comment type="subcellular location">
    <subcellularLocation>
        <location evidence="1">Cytoplasm</location>
    </subcellularLocation>
</comment>
<organism evidence="10 11">
    <name type="scientific">Pneumocystis carinii (strain B80)</name>
    <name type="common">Rat pneumocystis pneumonia agent</name>
    <name type="synonym">Pneumocystis carinii f. sp. carinii</name>
    <dbReference type="NCBI Taxonomy" id="1408658"/>
    <lineage>
        <taxon>Eukaryota</taxon>
        <taxon>Fungi</taxon>
        <taxon>Dikarya</taxon>
        <taxon>Ascomycota</taxon>
        <taxon>Taphrinomycotina</taxon>
        <taxon>Pneumocystomycetes</taxon>
        <taxon>Pneumocystaceae</taxon>
        <taxon>Pneumocystis</taxon>
    </lineage>
</organism>
<dbReference type="PANTHER" id="PTHR15239">
    <property type="entry name" value="NUCLEAR EXPORT MEDIATOR FACTOR NEMF"/>
    <property type="match status" value="1"/>
</dbReference>
<evidence type="ECO:0000313" key="10">
    <source>
        <dbReference type="EMBL" id="KTW30261.1"/>
    </source>
</evidence>